<evidence type="ECO:0000256" key="3">
    <source>
        <dbReference type="ARBA" id="ARBA00022840"/>
    </source>
</evidence>
<keyword evidence="3 4" id="KW-0067">ATP-binding</keyword>
<evidence type="ECO:0000313" key="6">
    <source>
        <dbReference type="EMBL" id="TWU37658.1"/>
    </source>
</evidence>
<proteinExistence type="predicted"/>
<evidence type="ECO:0000256" key="4">
    <source>
        <dbReference type="PROSITE-ProRule" id="PRU00409"/>
    </source>
</evidence>
<evidence type="ECO:0000256" key="1">
    <source>
        <dbReference type="ARBA" id="ARBA00022598"/>
    </source>
</evidence>
<accession>A0A5C6DLK2</accession>
<dbReference type="InterPro" id="IPR011761">
    <property type="entry name" value="ATP-grasp"/>
</dbReference>
<evidence type="ECO:0000256" key="2">
    <source>
        <dbReference type="ARBA" id="ARBA00022741"/>
    </source>
</evidence>
<dbReference type="AlphaFoldDB" id="A0A5C6DLK2"/>
<dbReference type="PROSITE" id="PS50975">
    <property type="entry name" value="ATP_GRASP"/>
    <property type="match status" value="1"/>
</dbReference>
<dbReference type="GO" id="GO:0046872">
    <property type="term" value="F:metal ion binding"/>
    <property type="evidence" value="ECO:0007669"/>
    <property type="project" value="InterPro"/>
</dbReference>
<keyword evidence="1 6" id="KW-0436">Ligase</keyword>
<dbReference type="Gene3D" id="3.40.50.20">
    <property type="match status" value="1"/>
</dbReference>
<dbReference type="EC" id="6.3.5.5" evidence="6"/>
<dbReference type="RefSeq" id="WP_146601620.1">
    <property type="nucleotide sequence ID" value="NZ_SJPY01000007.1"/>
</dbReference>
<dbReference type="SUPFAM" id="SSF56059">
    <property type="entry name" value="Glutathione synthetase ATP-binding domain-like"/>
    <property type="match status" value="1"/>
</dbReference>
<dbReference type="EMBL" id="SJPY01000007">
    <property type="protein sequence ID" value="TWU37658.1"/>
    <property type="molecule type" value="Genomic_DNA"/>
</dbReference>
<dbReference type="InterPro" id="IPR003806">
    <property type="entry name" value="ATP-grasp_PylC-type"/>
</dbReference>
<dbReference type="Gene3D" id="3.30.470.20">
    <property type="entry name" value="ATP-grasp fold, B domain"/>
    <property type="match status" value="1"/>
</dbReference>
<dbReference type="Gene3D" id="3.30.1490.20">
    <property type="entry name" value="ATP-grasp fold, A domain"/>
    <property type="match status" value="1"/>
</dbReference>
<dbReference type="GO" id="GO:0004088">
    <property type="term" value="F:carbamoyl-phosphate synthase (glutamine-hydrolyzing) activity"/>
    <property type="evidence" value="ECO:0007669"/>
    <property type="project" value="UniProtKB-EC"/>
</dbReference>
<dbReference type="Proteomes" id="UP000315471">
    <property type="component" value="Unassembled WGS sequence"/>
</dbReference>
<evidence type="ECO:0000313" key="7">
    <source>
        <dbReference type="Proteomes" id="UP000315471"/>
    </source>
</evidence>
<dbReference type="Pfam" id="PF02655">
    <property type="entry name" value="ATP-grasp_3"/>
    <property type="match status" value="1"/>
</dbReference>
<keyword evidence="2 4" id="KW-0547">Nucleotide-binding</keyword>
<sequence length="342" mass="37732">MNVKPMNLLFTSSGRRGYLLDYFRSALDGRGEIHAANSDQRASSFLHADKSVVTPLIYDENYIPFLLEYSVANRIKAIIPLFDIDLPILASAKTRFAEVGTTIVVSSPAVAMICNDKLKTDSFLRSNGFNTPASFTSLADTLDALARNLIEFPLVVKPRWGMGSIGVNMAENEGELIVFYEKVRREVQRSYLKYESNVDLEHSVLIQQVLKGHEYGLDVVNDLDGNYVTTFVKKKLAMRAGETDAAITIDSDQLKSLGKKLAGALGHIGNLDVDIFVADDNVSILELNNRFGGGYPFSHLAGADIPQAILAWIRGEQPAPEWLHVRHGVTGTKDLVIRCLSD</sequence>
<evidence type="ECO:0000259" key="5">
    <source>
        <dbReference type="PROSITE" id="PS50975"/>
    </source>
</evidence>
<dbReference type="PANTHER" id="PTHR43585:SF2">
    <property type="entry name" value="ATP-GRASP ENZYME FSQD"/>
    <property type="match status" value="1"/>
</dbReference>
<name>A0A5C6DLK2_9BACT</name>
<reference evidence="6 7" key="1">
    <citation type="submission" date="2019-02" db="EMBL/GenBank/DDBJ databases">
        <title>Deep-cultivation of Planctomycetes and their phenomic and genomic characterization uncovers novel biology.</title>
        <authorList>
            <person name="Wiegand S."/>
            <person name="Jogler M."/>
            <person name="Boedeker C."/>
            <person name="Pinto D."/>
            <person name="Vollmers J."/>
            <person name="Rivas-Marin E."/>
            <person name="Kohn T."/>
            <person name="Peeters S.H."/>
            <person name="Heuer A."/>
            <person name="Rast P."/>
            <person name="Oberbeckmann S."/>
            <person name="Bunk B."/>
            <person name="Jeske O."/>
            <person name="Meyerdierks A."/>
            <person name="Storesund J.E."/>
            <person name="Kallscheuer N."/>
            <person name="Luecker S."/>
            <person name="Lage O.M."/>
            <person name="Pohl T."/>
            <person name="Merkel B.J."/>
            <person name="Hornburger P."/>
            <person name="Mueller R.-W."/>
            <person name="Bruemmer F."/>
            <person name="Labrenz M."/>
            <person name="Spormann A.M."/>
            <person name="Op Den Camp H."/>
            <person name="Overmann J."/>
            <person name="Amann R."/>
            <person name="Jetten M.S.M."/>
            <person name="Mascher T."/>
            <person name="Medema M.H."/>
            <person name="Devos D.P."/>
            <person name="Kaster A.-K."/>
            <person name="Ovreas L."/>
            <person name="Rohde M."/>
            <person name="Galperin M.Y."/>
            <person name="Jogler C."/>
        </authorList>
    </citation>
    <scope>NUCLEOTIDE SEQUENCE [LARGE SCALE GENOMIC DNA]</scope>
    <source>
        <strain evidence="6 7">Q31b</strain>
    </source>
</reference>
<gene>
    <name evidence="6" type="primary">carB_2</name>
    <name evidence="6" type="ORF">Q31b_44460</name>
</gene>
<protein>
    <submittedName>
        <fullName evidence="6">Carbamoyl-phosphate synthase large chain</fullName>
        <ecNumber evidence="6">6.3.5.5</ecNumber>
    </submittedName>
</protein>
<dbReference type="InterPro" id="IPR013815">
    <property type="entry name" value="ATP_grasp_subdomain_1"/>
</dbReference>
<comment type="caution">
    <text evidence="6">The sequence shown here is derived from an EMBL/GenBank/DDBJ whole genome shotgun (WGS) entry which is preliminary data.</text>
</comment>
<dbReference type="NCBIfam" id="NF009404">
    <property type="entry name" value="PRK12767.1-3"/>
    <property type="match status" value="1"/>
</dbReference>
<dbReference type="PANTHER" id="PTHR43585">
    <property type="entry name" value="FUMIPYRROLE BIOSYNTHESIS PROTEIN C"/>
    <property type="match status" value="1"/>
</dbReference>
<dbReference type="InterPro" id="IPR052032">
    <property type="entry name" value="ATP-dep_AA_Ligase"/>
</dbReference>
<dbReference type="GO" id="GO:0005524">
    <property type="term" value="F:ATP binding"/>
    <property type="evidence" value="ECO:0007669"/>
    <property type="project" value="UniProtKB-UniRule"/>
</dbReference>
<dbReference type="InterPro" id="IPR048764">
    <property type="entry name" value="PylC_N"/>
</dbReference>
<keyword evidence="7" id="KW-1185">Reference proteome</keyword>
<dbReference type="OrthoDB" id="5420347at2"/>
<organism evidence="6 7">
    <name type="scientific">Novipirellula aureliae</name>
    <dbReference type="NCBI Taxonomy" id="2527966"/>
    <lineage>
        <taxon>Bacteria</taxon>
        <taxon>Pseudomonadati</taxon>
        <taxon>Planctomycetota</taxon>
        <taxon>Planctomycetia</taxon>
        <taxon>Pirellulales</taxon>
        <taxon>Pirellulaceae</taxon>
        <taxon>Novipirellula</taxon>
    </lineage>
</organism>
<dbReference type="Pfam" id="PF21360">
    <property type="entry name" value="PylC-like_N"/>
    <property type="match status" value="1"/>
</dbReference>
<feature type="domain" description="ATP-grasp" evidence="5">
    <location>
        <begin position="121"/>
        <end position="314"/>
    </location>
</feature>